<dbReference type="AlphaFoldDB" id="A0A699UNK0"/>
<proteinExistence type="predicted"/>
<sequence>SGRIVSLFDTMLVPQGEGSGTPTEPHHTPSLEAHQTSPTTYSLPTLPPSSALPPVAYDPASPLRDVSQEMVSMLEAQELEINSLKARIKLLEDKDRGVTEHSGDDAPIKGRNLDEGE</sequence>
<organism evidence="2">
    <name type="scientific">Tanacetum cinerariifolium</name>
    <name type="common">Dalmatian daisy</name>
    <name type="synonym">Chrysanthemum cinerariifolium</name>
    <dbReference type="NCBI Taxonomy" id="118510"/>
    <lineage>
        <taxon>Eukaryota</taxon>
        <taxon>Viridiplantae</taxon>
        <taxon>Streptophyta</taxon>
        <taxon>Embryophyta</taxon>
        <taxon>Tracheophyta</taxon>
        <taxon>Spermatophyta</taxon>
        <taxon>Magnoliopsida</taxon>
        <taxon>eudicotyledons</taxon>
        <taxon>Gunneridae</taxon>
        <taxon>Pentapetalae</taxon>
        <taxon>asterids</taxon>
        <taxon>campanulids</taxon>
        <taxon>Asterales</taxon>
        <taxon>Asteraceae</taxon>
        <taxon>Asteroideae</taxon>
        <taxon>Anthemideae</taxon>
        <taxon>Anthemidinae</taxon>
        <taxon>Tanacetum</taxon>
    </lineage>
</organism>
<feature type="region of interest" description="Disordered" evidence="1">
    <location>
        <begin position="1"/>
        <end position="55"/>
    </location>
</feature>
<accession>A0A699UNK0</accession>
<dbReference type="EMBL" id="BKCJ011355423">
    <property type="protein sequence ID" value="GFD24812.1"/>
    <property type="molecule type" value="Genomic_DNA"/>
</dbReference>
<feature type="region of interest" description="Disordered" evidence="1">
    <location>
        <begin position="92"/>
        <end position="117"/>
    </location>
</feature>
<comment type="caution">
    <text evidence="2">The sequence shown here is derived from an EMBL/GenBank/DDBJ whole genome shotgun (WGS) entry which is preliminary data.</text>
</comment>
<protein>
    <submittedName>
        <fullName evidence="2">Uncharacterized protein</fullName>
    </submittedName>
</protein>
<name>A0A699UNK0_TANCI</name>
<reference evidence="2" key="1">
    <citation type="journal article" date="2019" name="Sci. Rep.">
        <title>Draft genome of Tanacetum cinerariifolium, the natural source of mosquito coil.</title>
        <authorList>
            <person name="Yamashiro T."/>
            <person name="Shiraishi A."/>
            <person name="Satake H."/>
            <person name="Nakayama K."/>
        </authorList>
    </citation>
    <scope>NUCLEOTIDE SEQUENCE</scope>
</reference>
<gene>
    <name evidence="2" type="ORF">Tci_896781</name>
</gene>
<feature type="non-terminal residue" evidence="2">
    <location>
        <position position="1"/>
    </location>
</feature>
<feature type="non-terminal residue" evidence="2">
    <location>
        <position position="117"/>
    </location>
</feature>
<evidence type="ECO:0000313" key="2">
    <source>
        <dbReference type="EMBL" id="GFD24812.1"/>
    </source>
</evidence>
<evidence type="ECO:0000256" key="1">
    <source>
        <dbReference type="SAM" id="MobiDB-lite"/>
    </source>
</evidence>